<dbReference type="RefSeq" id="WP_069717533.1">
    <property type="nucleotide sequence ID" value="NZ_MJEH01000028.1"/>
</dbReference>
<evidence type="ECO:0000256" key="2">
    <source>
        <dbReference type="PIRSR" id="PIRSR006232-1"/>
    </source>
</evidence>
<gene>
    <name evidence="6" type="ORF">BFG57_15870</name>
</gene>
<dbReference type="SUPFAM" id="SSF51182">
    <property type="entry name" value="RmlC-like cupins"/>
    <property type="match status" value="1"/>
</dbReference>
<keyword evidence="7" id="KW-1185">Reference proteome</keyword>
<dbReference type="GO" id="GO:0046872">
    <property type="term" value="F:metal ion binding"/>
    <property type="evidence" value="ECO:0007669"/>
    <property type="project" value="UniProtKB-KW"/>
</dbReference>
<accession>A0A1E5LEH2</accession>
<dbReference type="InterPro" id="IPR012093">
    <property type="entry name" value="Pirin"/>
</dbReference>
<dbReference type="AlphaFoldDB" id="A0A1E5LEH2"/>
<feature type="binding site" evidence="2">
    <location>
        <position position="59"/>
    </location>
    <ligand>
        <name>Fe cation</name>
        <dbReference type="ChEBI" id="CHEBI:24875"/>
    </ligand>
</feature>
<dbReference type="OrthoDB" id="321327at2"/>
<feature type="binding site" evidence="2">
    <location>
        <position position="57"/>
    </location>
    <ligand>
        <name>Fe cation</name>
        <dbReference type="ChEBI" id="CHEBI:24875"/>
    </ligand>
</feature>
<dbReference type="Pfam" id="PF02678">
    <property type="entry name" value="Pirin"/>
    <property type="match status" value="1"/>
</dbReference>
<comment type="similarity">
    <text evidence="1 3">Belongs to the pirin family.</text>
</comment>
<proteinExistence type="inferred from homology"/>
<reference evidence="6 7" key="1">
    <citation type="submission" date="2016-08" db="EMBL/GenBank/DDBJ databases">
        <title>Genome of Bacillus solimangrovi GH2-4.</title>
        <authorList>
            <person name="Lim S."/>
            <person name="Kim B.-C."/>
        </authorList>
    </citation>
    <scope>NUCLEOTIDE SEQUENCE [LARGE SCALE GENOMIC DNA]</scope>
    <source>
        <strain evidence="6 7">GH2-4</strain>
    </source>
</reference>
<dbReference type="Gene3D" id="2.60.120.10">
    <property type="entry name" value="Jelly Rolls"/>
    <property type="match status" value="2"/>
</dbReference>
<feature type="domain" description="Quercetin 2,3-dioxygenase C-terminal cupin" evidence="5">
    <location>
        <begin position="153"/>
        <end position="233"/>
    </location>
</feature>
<protein>
    <submittedName>
        <fullName evidence="6">Pirin</fullName>
    </submittedName>
</protein>
<dbReference type="PIRSF" id="PIRSF006232">
    <property type="entry name" value="Pirin"/>
    <property type="match status" value="1"/>
</dbReference>
<sequence>MIQVQRAKERYAANHGWLKARFSFSFAEYYDPNYMEFGPMRVLNDDIIQPMRGFGTHPHKEMEIVTVVLDGYLKHEDSTGETATTTFGGIQRMTAGTGVMHSEVNPSPDQQVNLLQMWFFPDEQGLQPSYENTNFNIEAMKNNLLPVVRKGSDRDDVAKIHQDLTIYLSDLEEEEQLTFSQDEGRKIFVFVIEGSITLNDATNLDRRDSARITDTANLTIEATEDARFMLIDLPK</sequence>
<name>A0A1E5LEH2_9BACI</name>
<comment type="caution">
    <text evidence="6">The sequence shown here is derived from an EMBL/GenBank/DDBJ whole genome shotgun (WGS) entry which is preliminary data.</text>
</comment>
<dbReference type="PANTHER" id="PTHR43212:SF3">
    <property type="entry name" value="QUERCETIN 2,3-DIOXYGENASE"/>
    <property type="match status" value="1"/>
</dbReference>
<dbReference type="Proteomes" id="UP000095209">
    <property type="component" value="Unassembled WGS sequence"/>
</dbReference>
<evidence type="ECO:0000259" key="4">
    <source>
        <dbReference type="Pfam" id="PF02678"/>
    </source>
</evidence>
<feature type="binding site" evidence="2">
    <location>
        <position position="103"/>
    </location>
    <ligand>
        <name>Fe cation</name>
        <dbReference type="ChEBI" id="CHEBI:24875"/>
    </ligand>
</feature>
<evidence type="ECO:0000313" key="7">
    <source>
        <dbReference type="Proteomes" id="UP000095209"/>
    </source>
</evidence>
<keyword evidence="2" id="KW-0408">Iron</keyword>
<dbReference type="InterPro" id="IPR003829">
    <property type="entry name" value="Pirin_N_dom"/>
</dbReference>
<dbReference type="InterPro" id="IPR014710">
    <property type="entry name" value="RmlC-like_jellyroll"/>
</dbReference>
<evidence type="ECO:0000259" key="5">
    <source>
        <dbReference type="Pfam" id="PF17954"/>
    </source>
</evidence>
<organism evidence="6 7">
    <name type="scientific">Bacillus solimangrovi</name>
    <dbReference type="NCBI Taxonomy" id="1305675"/>
    <lineage>
        <taxon>Bacteria</taxon>
        <taxon>Bacillati</taxon>
        <taxon>Bacillota</taxon>
        <taxon>Bacilli</taxon>
        <taxon>Bacillales</taxon>
        <taxon>Bacillaceae</taxon>
        <taxon>Bacillus</taxon>
    </lineage>
</organism>
<dbReference type="InterPro" id="IPR041602">
    <property type="entry name" value="Quercetinase_C"/>
</dbReference>
<evidence type="ECO:0000313" key="6">
    <source>
        <dbReference type="EMBL" id="OEH92456.1"/>
    </source>
</evidence>
<feature type="binding site" evidence="2">
    <location>
        <position position="101"/>
    </location>
    <ligand>
        <name>Fe cation</name>
        <dbReference type="ChEBI" id="CHEBI:24875"/>
    </ligand>
</feature>
<evidence type="ECO:0000256" key="1">
    <source>
        <dbReference type="ARBA" id="ARBA00008416"/>
    </source>
</evidence>
<keyword evidence="2" id="KW-0479">Metal-binding</keyword>
<comment type="cofactor">
    <cofactor evidence="2">
        <name>Fe cation</name>
        <dbReference type="ChEBI" id="CHEBI:24875"/>
    </cofactor>
    <text evidence="2">Binds 1 Fe cation per subunit.</text>
</comment>
<dbReference type="PANTHER" id="PTHR43212">
    <property type="entry name" value="QUERCETIN 2,3-DIOXYGENASE"/>
    <property type="match status" value="1"/>
</dbReference>
<feature type="domain" description="Pirin N-terminal" evidence="4">
    <location>
        <begin position="10"/>
        <end position="118"/>
    </location>
</feature>
<dbReference type="InterPro" id="IPR011051">
    <property type="entry name" value="RmlC_Cupin_sf"/>
</dbReference>
<dbReference type="Pfam" id="PF17954">
    <property type="entry name" value="Pirin_C_2"/>
    <property type="match status" value="1"/>
</dbReference>
<dbReference type="EMBL" id="MJEH01000028">
    <property type="protein sequence ID" value="OEH92456.1"/>
    <property type="molecule type" value="Genomic_DNA"/>
</dbReference>
<dbReference type="CDD" id="cd02910">
    <property type="entry name" value="cupin_Yhhw_N"/>
    <property type="match status" value="1"/>
</dbReference>
<evidence type="ECO:0000256" key="3">
    <source>
        <dbReference type="RuleBase" id="RU003457"/>
    </source>
</evidence>
<dbReference type="STRING" id="1305675.BFG57_15870"/>